<evidence type="ECO:0000259" key="12">
    <source>
        <dbReference type="PROSITE" id="PS51293"/>
    </source>
</evidence>
<evidence type="ECO:0000256" key="5">
    <source>
        <dbReference type="ARBA" id="ARBA00023015"/>
    </source>
</evidence>
<accession>A0A818F2W1</accession>
<keyword evidence="3 9" id="KW-0863">Zinc-finger</keyword>
<comment type="subcellular location">
    <subcellularLocation>
        <location evidence="1">Nucleus</location>
    </subcellularLocation>
</comment>
<dbReference type="EMBL" id="CAJNYT010002403">
    <property type="protein sequence ID" value="CAF3467257.1"/>
    <property type="molecule type" value="Genomic_DNA"/>
</dbReference>
<dbReference type="SMART" id="SM00717">
    <property type="entry name" value="SANT"/>
    <property type="match status" value="2"/>
</dbReference>
<organism evidence="13 14">
    <name type="scientific">Rotaria socialis</name>
    <dbReference type="NCBI Taxonomy" id="392032"/>
    <lineage>
        <taxon>Eukaryota</taxon>
        <taxon>Metazoa</taxon>
        <taxon>Spiralia</taxon>
        <taxon>Gnathifera</taxon>
        <taxon>Rotifera</taxon>
        <taxon>Eurotatoria</taxon>
        <taxon>Bdelloidea</taxon>
        <taxon>Philodinida</taxon>
        <taxon>Philodinidae</taxon>
        <taxon>Rotaria</taxon>
    </lineage>
</organism>
<dbReference type="Gene3D" id="3.30.50.10">
    <property type="entry name" value="Erythroid Transcription Factor GATA-1, subunit A"/>
    <property type="match status" value="1"/>
</dbReference>
<gene>
    <name evidence="13" type="ORF">GRG538_LOCUS15385</name>
</gene>
<dbReference type="GO" id="GO:0008270">
    <property type="term" value="F:zinc ion binding"/>
    <property type="evidence" value="ECO:0007669"/>
    <property type="project" value="UniProtKB-KW"/>
</dbReference>
<keyword evidence="2" id="KW-0479">Metal-binding</keyword>
<dbReference type="InterPro" id="IPR051066">
    <property type="entry name" value="Trans_reg/Corepressor"/>
</dbReference>
<dbReference type="SUPFAM" id="SSF57716">
    <property type="entry name" value="Glucocorticoid receptor-like (DNA-binding domain)"/>
    <property type="match status" value="1"/>
</dbReference>
<evidence type="ECO:0000259" key="11">
    <source>
        <dbReference type="PROSITE" id="PS51156"/>
    </source>
</evidence>
<keyword evidence="5" id="KW-0805">Transcription regulation</keyword>
<evidence type="ECO:0000256" key="3">
    <source>
        <dbReference type="ARBA" id="ARBA00022771"/>
    </source>
</evidence>
<feature type="domain" description="SANT" evidence="12">
    <location>
        <begin position="105"/>
        <end position="156"/>
    </location>
</feature>
<dbReference type="SUPFAM" id="SSF46689">
    <property type="entry name" value="Homeodomain-like"/>
    <property type="match status" value="2"/>
</dbReference>
<dbReference type="SMART" id="SM00401">
    <property type="entry name" value="ZnF_GATA"/>
    <property type="match status" value="1"/>
</dbReference>
<keyword evidence="7" id="KW-0804">Transcription</keyword>
<dbReference type="Gene3D" id="1.20.58.1880">
    <property type="match status" value="1"/>
</dbReference>
<dbReference type="CDD" id="cd00202">
    <property type="entry name" value="ZnF_GATA"/>
    <property type="match status" value="1"/>
</dbReference>
<dbReference type="InterPro" id="IPR001005">
    <property type="entry name" value="SANT/Myb"/>
</dbReference>
<evidence type="ECO:0000256" key="8">
    <source>
        <dbReference type="ARBA" id="ARBA00023242"/>
    </source>
</evidence>
<dbReference type="PROSITE" id="PS51293">
    <property type="entry name" value="SANT"/>
    <property type="match status" value="2"/>
</dbReference>
<dbReference type="PROSITE" id="PS50114">
    <property type="entry name" value="GATA_ZN_FINGER_2"/>
    <property type="match status" value="1"/>
</dbReference>
<dbReference type="GO" id="GO:0003714">
    <property type="term" value="F:transcription corepressor activity"/>
    <property type="evidence" value="ECO:0007669"/>
    <property type="project" value="TreeGrafter"/>
</dbReference>
<dbReference type="Gene3D" id="1.10.10.60">
    <property type="entry name" value="Homeodomain-like"/>
    <property type="match status" value="1"/>
</dbReference>
<dbReference type="GO" id="GO:0000118">
    <property type="term" value="C:histone deacetylase complex"/>
    <property type="evidence" value="ECO:0007669"/>
    <property type="project" value="TreeGrafter"/>
</dbReference>
<keyword evidence="8" id="KW-0539">Nucleus</keyword>
<keyword evidence="4" id="KW-0862">Zinc</keyword>
<dbReference type="InterPro" id="IPR017884">
    <property type="entry name" value="SANT_dom"/>
</dbReference>
<dbReference type="InterPro" id="IPR009057">
    <property type="entry name" value="Homeodomain-like_sf"/>
</dbReference>
<evidence type="ECO:0000256" key="2">
    <source>
        <dbReference type="ARBA" id="ARBA00022723"/>
    </source>
</evidence>
<proteinExistence type="predicted"/>
<feature type="domain" description="ELM2" evidence="11">
    <location>
        <begin position="22"/>
        <end position="104"/>
    </location>
</feature>
<evidence type="ECO:0000313" key="13">
    <source>
        <dbReference type="EMBL" id="CAF3467257.1"/>
    </source>
</evidence>
<sequence length="402" mass="47227">MKLILTSFKKTNSVNPLSDDDHRIHEGLSYQATIPHFLNATSLSTDHGAILYWQPTDSISDKDLSDYIDYAHGKYRMNEEQALAILQICEYNISNSKLLMEQYRPDMGRWTSEEKFLFEQAYQYYGKVFSDFRKILPKKSTAELVDYYYSWKKTRLYNSLMDKHEKQCKFMPYDIEDDQITNTRDFNNRSESTSDDGTIEDQECSNCEITSTPMYSTPKGILCNECFIYWQKSSLMRPELYRNKSSLKKLKQPPKNMCLDLNSVKSNESIDPIEKLEDDIQDDIRHELSVIQLHNQSIEYLTNQSREELETMHTPFLEPNRNLNDAITSTWSTEEILLAIQAFGKYEKDFHSVSRIIGPTKSIHDIENFFVEYRERYQLDMVIDMNSKPIANMQDDTVLISR</sequence>
<name>A0A818F2W1_9BILA</name>
<dbReference type="PANTHER" id="PTHR16089">
    <property type="entry name" value="REST COREPRESSOR COREST PROTEIN-RELATED"/>
    <property type="match status" value="1"/>
</dbReference>
<dbReference type="SMART" id="SM01189">
    <property type="entry name" value="ELM2"/>
    <property type="match status" value="1"/>
</dbReference>
<dbReference type="Proteomes" id="UP000663872">
    <property type="component" value="Unassembled WGS sequence"/>
</dbReference>
<evidence type="ECO:0000256" key="6">
    <source>
        <dbReference type="ARBA" id="ARBA00023125"/>
    </source>
</evidence>
<dbReference type="GO" id="GO:0043565">
    <property type="term" value="F:sequence-specific DNA binding"/>
    <property type="evidence" value="ECO:0007669"/>
    <property type="project" value="InterPro"/>
</dbReference>
<evidence type="ECO:0000256" key="9">
    <source>
        <dbReference type="PROSITE-ProRule" id="PRU00094"/>
    </source>
</evidence>
<evidence type="ECO:0000256" key="4">
    <source>
        <dbReference type="ARBA" id="ARBA00022833"/>
    </source>
</evidence>
<dbReference type="GO" id="GO:0006357">
    <property type="term" value="P:regulation of transcription by RNA polymerase II"/>
    <property type="evidence" value="ECO:0007669"/>
    <property type="project" value="TreeGrafter"/>
</dbReference>
<dbReference type="Pfam" id="PF01448">
    <property type="entry name" value="ELM2"/>
    <property type="match status" value="1"/>
</dbReference>
<evidence type="ECO:0000256" key="1">
    <source>
        <dbReference type="ARBA" id="ARBA00004123"/>
    </source>
</evidence>
<dbReference type="InterPro" id="IPR000679">
    <property type="entry name" value="Znf_GATA"/>
</dbReference>
<evidence type="ECO:0000256" key="7">
    <source>
        <dbReference type="ARBA" id="ARBA00023163"/>
    </source>
</evidence>
<dbReference type="PANTHER" id="PTHR16089:SF28">
    <property type="entry name" value="REST COREPRESSOR"/>
    <property type="match status" value="1"/>
</dbReference>
<evidence type="ECO:0000259" key="10">
    <source>
        <dbReference type="PROSITE" id="PS50114"/>
    </source>
</evidence>
<reference evidence="13" key="1">
    <citation type="submission" date="2021-02" db="EMBL/GenBank/DDBJ databases">
        <authorList>
            <person name="Nowell W R."/>
        </authorList>
    </citation>
    <scope>NUCLEOTIDE SEQUENCE</scope>
</reference>
<dbReference type="FunFam" id="1.10.10.60:FF:000012">
    <property type="entry name" value="Metastasis-associated 1 family, member 3"/>
    <property type="match status" value="1"/>
</dbReference>
<dbReference type="GO" id="GO:0005667">
    <property type="term" value="C:transcription regulator complex"/>
    <property type="evidence" value="ECO:0007669"/>
    <property type="project" value="TreeGrafter"/>
</dbReference>
<keyword evidence="6" id="KW-0238">DNA-binding</keyword>
<feature type="domain" description="GATA-type" evidence="10">
    <location>
        <begin position="198"/>
        <end position="249"/>
    </location>
</feature>
<dbReference type="PROSITE" id="PS51156">
    <property type="entry name" value="ELM2"/>
    <property type="match status" value="1"/>
</dbReference>
<dbReference type="InterPro" id="IPR013088">
    <property type="entry name" value="Znf_NHR/GATA"/>
</dbReference>
<evidence type="ECO:0000313" key="14">
    <source>
        <dbReference type="Proteomes" id="UP000663872"/>
    </source>
</evidence>
<dbReference type="InterPro" id="IPR000949">
    <property type="entry name" value="ELM2_dom"/>
</dbReference>
<dbReference type="AlphaFoldDB" id="A0A818F2W1"/>
<feature type="domain" description="SANT" evidence="12">
    <location>
        <begin position="326"/>
        <end position="378"/>
    </location>
</feature>
<comment type="caution">
    <text evidence="13">The sequence shown here is derived from an EMBL/GenBank/DDBJ whole genome shotgun (WGS) entry which is preliminary data.</text>
</comment>
<protein>
    <submittedName>
        <fullName evidence="13">Uncharacterized protein</fullName>
    </submittedName>
</protein>